<protein>
    <submittedName>
        <fullName evidence="2">Plasmid stabilization protein</fullName>
    </submittedName>
</protein>
<dbReference type="Gene3D" id="3.30.2310.20">
    <property type="entry name" value="RelE-like"/>
    <property type="match status" value="1"/>
</dbReference>
<dbReference type="InterPro" id="IPR035093">
    <property type="entry name" value="RelE/ParE_toxin_dom_sf"/>
</dbReference>
<evidence type="ECO:0000256" key="1">
    <source>
        <dbReference type="ARBA" id="ARBA00022649"/>
    </source>
</evidence>
<keyword evidence="3" id="KW-1185">Reference proteome</keyword>
<dbReference type="AlphaFoldDB" id="A0A2U0I7P4"/>
<comment type="caution">
    <text evidence="2">The sequence shown here is derived from an EMBL/GenBank/DDBJ whole genome shotgun (WGS) entry which is preliminary data.</text>
</comment>
<dbReference type="RefSeq" id="WP_116692814.1">
    <property type="nucleotide sequence ID" value="NZ_QEHR01000001.1"/>
</dbReference>
<evidence type="ECO:0000313" key="2">
    <source>
        <dbReference type="EMBL" id="PVW17070.1"/>
    </source>
</evidence>
<name>A0A2U0I7P4_9FLAO</name>
<dbReference type="OrthoDB" id="1098070at2"/>
<gene>
    <name evidence="2" type="ORF">DDV96_00655</name>
</gene>
<sequence length="103" mass="12410">MAQLTLVWTKTALKQRNLIFKYWNKRNKSTEYSKRLRNVIDERTKLILSFPEMGKKAEYGNHLTVPLEHYTIFYRKVEEKIVITALWDNNQNPKKLLKILKDN</sequence>
<proteinExistence type="predicted"/>
<dbReference type="Pfam" id="PF05016">
    <property type="entry name" value="ParE_toxin"/>
    <property type="match status" value="1"/>
</dbReference>
<keyword evidence="1" id="KW-1277">Toxin-antitoxin system</keyword>
<dbReference type="Proteomes" id="UP000245962">
    <property type="component" value="Unassembled WGS sequence"/>
</dbReference>
<evidence type="ECO:0000313" key="3">
    <source>
        <dbReference type="Proteomes" id="UP000245962"/>
    </source>
</evidence>
<dbReference type="EMBL" id="QEHR01000001">
    <property type="protein sequence ID" value="PVW17070.1"/>
    <property type="molecule type" value="Genomic_DNA"/>
</dbReference>
<reference evidence="2 3" key="1">
    <citation type="submission" date="2018-04" db="EMBL/GenBank/DDBJ databases">
        <title>Marixanthomonas spongiae HN-E44 sp. nov., isolated from a marine sponge.</title>
        <authorList>
            <person name="Luo L."/>
            <person name="Zhuang L."/>
        </authorList>
    </citation>
    <scope>NUCLEOTIDE SEQUENCE [LARGE SCALE GENOMIC DNA]</scope>
    <source>
        <strain evidence="2 3">HN-E44</strain>
    </source>
</reference>
<dbReference type="InterPro" id="IPR007712">
    <property type="entry name" value="RelE/ParE_toxin"/>
</dbReference>
<organism evidence="2 3">
    <name type="scientific">Marixanthomonas spongiae</name>
    <dbReference type="NCBI Taxonomy" id="2174845"/>
    <lineage>
        <taxon>Bacteria</taxon>
        <taxon>Pseudomonadati</taxon>
        <taxon>Bacteroidota</taxon>
        <taxon>Flavobacteriia</taxon>
        <taxon>Flavobacteriales</taxon>
        <taxon>Flavobacteriaceae</taxon>
        <taxon>Marixanthomonas</taxon>
    </lineage>
</organism>
<accession>A0A2U0I7P4</accession>